<proteinExistence type="predicted"/>
<sequence>MSCGSLFRGLLVCGIVLCGEPLTVAAGDGAAEPQAAVAPAPAWPAERGPVLVPPRAQAASPCGDVLAESGLRLPGLEFLFCRREGTDEAASLVARYRVRGAQAAQVEAALRGHCGMAALQRTAGIWRLPPDGEGRLPGAIFGPEAAPRPAASPAVARISMGEVPRPGVFAAAREDWGRLDWFSVRVELSCAPQP</sequence>
<accession>A0A9D2HK08</accession>
<reference evidence="1" key="2">
    <citation type="submission" date="2021-04" db="EMBL/GenBank/DDBJ databases">
        <authorList>
            <person name="Gilroy R."/>
        </authorList>
    </citation>
    <scope>NUCLEOTIDE SEQUENCE</scope>
    <source>
        <strain evidence="1">5032</strain>
    </source>
</reference>
<dbReference type="InterPro" id="IPR032537">
    <property type="entry name" value="DUF4952"/>
</dbReference>
<dbReference type="Proteomes" id="UP000823821">
    <property type="component" value="Unassembled WGS sequence"/>
</dbReference>
<reference evidence="1" key="1">
    <citation type="journal article" date="2021" name="PeerJ">
        <title>Extensive microbial diversity within the chicken gut microbiome revealed by metagenomics and culture.</title>
        <authorList>
            <person name="Gilroy R."/>
            <person name="Ravi A."/>
            <person name="Getino M."/>
            <person name="Pursley I."/>
            <person name="Horton D.L."/>
            <person name="Alikhan N.F."/>
            <person name="Baker D."/>
            <person name="Gharbi K."/>
            <person name="Hall N."/>
            <person name="Watson M."/>
            <person name="Adriaenssens E.M."/>
            <person name="Foster-Nyarko E."/>
            <person name="Jarju S."/>
            <person name="Secka A."/>
            <person name="Antonio M."/>
            <person name="Oren A."/>
            <person name="Chaudhuri R.R."/>
            <person name="La Ragione R."/>
            <person name="Hildebrand F."/>
            <person name="Pallen M.J."/>
        </authorList>
    </citation>
    <scope>NUCLEOTIDE SEQUENCE</scope>
    <source>
        <strain evidence="1">5032</strain>
    </source>
</reference>
<comment type="caution">
    <text evidence="1">The sequence shown here is derived from an EMBL/GenBank/DDBJ whole genome shotgun (WGS) entry which is preliminary data.</text>
</comment>
<evidence type="ECO:0000313" key="1">
    <source>
        <dbReference type="EMBL" id="HJA78350.1"/>
    </source>
</evidence>
<dbReference type="Pfam" id="PF16310">
    <property type="entry name" value="DUF4952"/>
    <property type="match status" value="1"/>
</dbReference>
<dbReference type="AlphaFoldDB" id="A0A9D2HK08"/>
<dbReference type="EMBL" id="DWZD01000015">
    <property type="protein sequence ID" value="HJA78350.1"/>
    <property type="molecule type" value="Genomic_DNA"/>
</dbReference>
<gene>
    <name evidence="1" type="ORF">H9784_02080</name>
</gene>
<evidence type="ECO:0000313" key="2">
    <source>
        <dbReference type="Proteomes" id="UP000823821"/>
    </source>
</evidence>
<protein>
    <submittedName>
        <fullName evidence="1">DUF4952 domain-containing protein</fullName>
    </submittedName>
</protein>
<organism evidence="1 2">
    <name type="scientific">Candidatus Desulfovibrio intestinavium</name>
    <dbReference type="NCBI Taxonomy" id="2838534"/>
    <lineage>
        <taxon>Bacteria</taxon>
        <taxon>Pseudomonadati</taxon>
        <taxon>Thermodesulfobacteriota</taxon>
        <taxon>Desulfovibrionia</taxon>
        <taxon>Desulfovibrionales</taxon>
        <taxon>Desulfovibrionaceae</taxon>
        <taxon>Desulfovibrio</taxon>
    </lineage>
</organism>
<name>A0A9D2HK08_9BACT</name>